<accession>A0A3M7MDV1</accession>
<dbReference type="AlphaFoldDB" id="A0A3M7MDV1"/>
<protein>
    <submittedName>
        <fullName evidence="1">Family regulatory</fullName>
    </submittedName>
</protein>
<sequence length="557" mass="63365">MSFFSNMLFGKPPMPKRILTDIIIPLHSRDDTPQNRNISVEFVMRFDDVLDTQKLADALWKLLEKPGWRKLGARLRINSESRRLEYHIPVQYTKERPPFNFTRSSHDMRLEEHPIGSKFPRVKDRDQIQVFDTLFSLQELTQTEGSTVVLDDWLYSDKAQLGLSVVNFRDATLVTLTWLHTLLDAVGQGELLRAWTAVLEGRDKDVPKFWGYNFDPLEKLGVSVEHDDTTSKDNIAEKQVSGTDVRKSWARMTISSIKAGLRRFLNLKYVFAYLYPRIFKSKKTQSWRMLYMPASYMARLRTSAMRDIASLDPSQITYHNTPSAPPKPFLSDGDIFSAWLTRHLIACNRTLFDSSPTRPLLFRNVLDMRDVLSTATSGYDALIPRGKAYVGNCTAYVTSQFTLEQFLSLPLGHVAARLRRDLVEQATREAIEANQRASRSQQKTDTASRNAAMAPVIFAFTNWAKAKLFDTDFSAAVVGSGELESWDGVKRGKPMWIAAYWTDHWTDYWTDARVLENGVGIRGVGSCVGRDAEGGYWLAGVVKEGNSKRFEEGVLSV</sequence>
<dbReference type="Proteomes" id="UP000265663">
    <property type="component" value="Unassembled WGS sequence"/>
</dbReference>
<dbReference type="OrthoDB" id="21502at2759"/>
<organism evidence="1 2">
    <name type="scientific">Pyrenophora seminiperda CCB06</name>
    <dbReference type="NCBI Taxonomy" id="1302712"/>
    <lineage>
        <taxon>Eukaryota</taxon>
        <taxon>Fungi</taxon>
        <taxon>Dikarya</taxon>
        <taxon>Ascomycota</taxon>
        <taxon>Pezizomycotina</taxon>
        <taxon>Dothideomycetes</taxon>
        <taxon>Pleosporomycetidae</taxon>
        <taxon>Pleosporales</taxon>
        <taxon>Pleosporineae</taxon>
        <taxon>Pleosporaceae</taxon>
        <taxon>Pyrenophora</taxon>
    </lineage>
</organism>
<dbReference type="EMBL" id="KE747833">
    <property type="protein sequence ID" value="RMZ72706.1"/>
    <property type="molecule type" value="Genomic_DNA"/>
</dbReference>
<proteinExistence type="predicted"/>
<evidence type="ECO:0000313" key="1">
    <source>
        <dbReference type="EMBL" id="RMZ72706.1"/>
    </source>
</evidence>
<gene>
    <name evidence="1" type="ORF">GMOD_00007724</name>
</gene>
<dbReference type="Gene3D" id="3.30.559.10">
    <property type="entry name" value="Chloramphenicol acetyltransferase-like domain"/>
    <property type="match status" value="2"/>
</dbReference>
<evidence type="ECO:0000313" key="2">
    <source>
        <dbReference type="Proteomes" id="UP000265663"/>
    </source>
</evidence>
<name>A0A3M7MDV1_9PLEO</name>
<reference evidence="1 2" key="1">
    <citation type="journal article" date="2014" name="PLoS ONE">
        <title>De novo Genome Assembly of the Fungal Plant Pathogen Pyrenophora semeniperda.</title>
        <authorList>
            <person name="Soliai M.M."/>
            <person name="Meyer S.E."/>
            <person name="Udall J.A."/>
            <person name="Elzinga D.E."/>
            <person name="Hermansen R.A."/>
            <person name="Bodily P.M."/>
            <person name="Hart A.A."/>
            <person name="Coleman C.E."/>
        </authorList>
    </citation>
    <scope>NUCLEOTIDE SEQUENCE [LARGE SCALE GENOMIC DNA]</scope>
    <source>
        <strain evidence="1 2">CCB06</strain>
        <tissue evidence="1">Mycelium</tissue>
    </source>
</reference>
<dbReference type="InterPro" id="IPR023213">
    <property type="entry name" value="CAT-like_dom_sf"/>
</dbReference>
<keyword evidence="2" id="KW-1185">Reference proteome</keyword>